<protein>
    <recommendedName>
        <fullName evidence="1">Homing endonuclease LAGLIDADG domain-containing protein</fullName>
    </recommendedName>
</protein>
<accession>A0A4E9EK26</accession>
<name>A0A4E9EK26_GIBZA</name>
<proteinExistence type="predicted"/>
<gene>
    <name evidence="2" type="ORF">FUG_LOCUS536097</name>
</gene>
<dbReference type="EMBL" id="CAAKMV010000179">
    <property type="protein sequence ID" value="VIO63544.1"/>
    <property type="molecule type" value="Genomic_DNA"/>
</dbReference>
<dbReference type="GO" id="GO:0004519">
    <property type="term" value="F:endonuclease activity"/>
    <property type="evidence" value="ECO:0007669"/>
    <property type="project" value="InterPro"/>
</dbReference>
<dbReference type="Gene3D" id="3.10.28.10">
    <property type="entry name" value="Homing endonucleases"/>
    <property type="match status" value="1"/>
</dbReference>
<dbReference type="PANTHER" id="PTHR36181:SF2">
    <property type="entry name" value="INTRON-ENCODED ENDONUCLEASE AI3-RELATED"/>
    <property type="match status" value="1"/>
</dbReference>
<evidence type="ECO:0000259" key="1">
    <source>
        <dbReference type="Pfam" id="PF00961"/>
    </source>
</evidence>
<reference evidence="2" key="1">
    <citation type="submission" date="2019-04" db="EMBL/GenBank/DDBJ databases">
        <authorList>
            <person name="Melise S."/>
            <person name="Noan J."/>
            <person name="Okalmin O."/>
        </authorList>
    </citation>
    <scope>NUCLEOTIDE SEQUENCE</scope>
    <source>
        <strain evidence="2">FN9</strain>
    </source>
</reference>
<evidence type="ECO:0000313" key="2">
    <source>
        <dbReference type="EMBL" id="VIO63544.1"/>
    </source>
</evidence>
<sequence>MIGFAEGDGYFGVDKKGYLTFKVTQSTTDCQVLFFIKKSLGFGSVSLQSKSSKTHQYRVRDKNNLIKIINIFNGNLITKAKIAQFKLFLEAFNNKYNTDITFIECNKKVTLDNA</sequence>
<feature type="domain" description="Homing endonuclease LAGLIDADG" evidence="1">
    <location>
        <begin position="2"/>
        <end position="91"/>
    </location>
</feature>
<dbReference type="InterPro" id="IPR004860">
    <property type="entry name" value="LAGLIDADG_dom"/>
</dbReference>
<dbReference type="Pfam" id="PF00961">
    <property type="entry name" value="LAGLIDADG_1"/>
    <property type="match status" value="1"/>
</dbReference>
<dbReference type="InterPro" id="IPR027434">
    <property type="entry name" value="Homing_endonucl"/>
</dbReference>
<dbReference type="SUPFAM" id="SSF55608">
    <property type="entry name" value="Homing endonucleases"/>
    <property type="match status" value="1"/>
</dbReference>
<organism evidence="2">
    <name type="scientific">Gibberella zeae</name>
    <name type="common">Wheat head blight fungus</name>
    <name type="synonym">Fusarium graminearum</name>
    <dbReference type="NCBI Taxonomy" id="5518"/>
    <lineage>
        <taxon>Eukaryota</taxon>
        <taxon>Fungi</taxon>
        <taxon>Dikarya</taxon>
        <taxon>Ascomycota</taxon>
        <taxon>Pezizomycotina</taxon>
        <taxon>Sordariomycetes</taxon>
        <taxon>Hypocreomycetidae</taxon>
        <taxon>Hypocreales</taxon>
        <taxon>Nectriaceae</taxon>
        <taxon>Fusarium</taxon>
    </lineage>
</organism>
<dbReference type="GO" id="GO:0005739">
    <property type="term" value="C:mitochondrion"/>
    <property type="evidence" value="ECO:0007669"/>
    <property type="project" value="UniProtKB-ARBA"/>
</dbReference>
<dbReference type="InterPro" id="IPR051289">
    <property type="entry name" value="LAGLIDADG_Endonuclease"/>
</dbReference>
<dbReference type="AlphaFoldDB" id="A0A4E9EK26"/>
<dbReference type="PANTHER" id="PTHR36181">
    <property type="entry name" value="INTRON-ENCODED ENDONUCLEASE AI3-RELATED"/>
    <property type="match status" value="1"/>
</dbReference>